<dbReference type="AlphaFoldDB" id="A0A941DVP8"/>
<comment type="caution">
    <text evidence="7">The sequence shown here is derived from an EMBL/GenBank/DDBJ whole genome shotgun (WGS) entry which is preliminary data.</text>
</comment>
<evidence type="ECO:0000256" key="2">
    <source>
        <dbReference type="ARBA" id="ARBA00022857"/>
    </source>
</evidence>
<dbReference type="InterPro" id="IPR003710">
    <property type="entry name" value="ApbA"/>
</dbReference>
<dbReference type="RefSeq" id="WP_026680647.1">
    <property type="nucleotide sequence ID" value="NZ_JAGSOT010000063.1"/>
</dbReference>
<feature type="domain" description="Ketopantoate reductase N-terminal" evidence="5">
    <location>
        <begin position="3"/>
        <end position="151"/>
    </location>
</feature>
<evidence type="ECO:0000313" key="8">
    <source>
        <dbReference type="Proteomes" id="UP000675284"/>
    </source>
</evidence>
<evidence type="ECO:0000259" key="6">
    <source>
        <dbReference type="Pfam" id="PF08546"/>
    </source>
</evidence>
<dbReference type="InterPro" id="IPR013332">
    <property type="entry name" value="KPR_N"/>
</dbReference>
<comment type="catalytic activity">
    <reaction evidence="4">
        <text>(R)-pantoate + NADP(+) = 2-dehydropantoate + NADPH + H(+)</text>
        <dbReference type="Rhea" id="RHEA:16233"/>
        <dbReference type="ChEBI" id="CHEBI:11561"/>
        <dbReference type="ChEBI" id="CHEBI:15378"/>
        <dbReference type="ChEBI" id="CHEBI:15980"/>
        <dbReference type="ChEBI" id="CHEBI:57783"/>
        <dbReference type="ChEBI" id="CHEBI:58349"/>
        <dbReference type="EC" id="1.1.1.169"/>
    </reaction>
</comment>
<evidence type="ECO:0000256" key="3">
    <source>
        <dbReference type="ARBA" id="ARBA00023002"/>
    </source>
</evidence>
<dbReference type="InterPro" id="IPR013328">
    <property type="entry name" value="6PGD_dom2"/>
</dbReference>
<dbReference type="InterPro" id="IPR013752">
    <property type="entry name" value="KPA_reductase"/>
</dbReference>
<dbReference type="InterPro" id="IPR036291">
    <property type="entry name" value="NAD(P)-bd_dom_sf"/>
</dbReference>
<dbReference type="InterPro" id="IPR008927">
    <property type="entry name" value="6-PGluconate_DH-like_C_sf"/>
</dbReference>
<keyword evidence="3 4" id="KW-0560">Oxidoreductase</keyword>
<dbReference type="Pfam" id="PF08546">
    <property type="entry name" value="ApbA_C"/>
    <property type="match status" value="1"/>
</dbReference>
<keyword evidence="2 4" id="KW-0521">NADP</keyword>
<dbReference type="SUPFAM" id="SSF48179">
    <property type="entry name" value="6-phosphogluconate dehydrogenase C-terminal domain-like"/>
    <property type="match status" value="1"/>
</dbReference>
<dbReference type="GO" id="GO:0005737">
    <property type="term" value="C:cytoplasm"/>
    <property type="evidence" value="ECO:0007669"/>
    <property type="project" value="TreeGrafter"/>
</dbReference>
<comment type="function">
    <text evidence="4">Catalyzes the NADPH-dependent reduction of ketopantoate into pantoic acid.</text>
</comment>
<dbReference type="InterPro" id="IPR051402">
    <property type="entry name" value="KPR-Related"/>
</dbReference>
<evidence type="ECO:0000259" key="5">
    <source>
        <dbReference type="Pfam" id="PF02558"/>
    </source>
</evidence>
<dbReference type="Gene3D" id="1.10.1040.10">
    <property type="entry name" value="N-(1-d-carboxylethyl)-l-norvaline Dehydrogenase, domain 2"/>
    <property type="match status" value="1"/>
</dbReference>
<reference evidence="7" key="1">
    <citation type="submission" date="2021-04" db="EMBL/GenBank/DDBJ databases">
        <title>Isolation and polyphasic classification of algal microorganism.</title>
        <authorList>
            <person name="Wang S."/>
        </authorList>
    </citation>
    <scope>NUCLEOTIDE SEQUENCE</scope>
    <source>
        <strain evidence="7">720a</strain>
    </source>
</reference>
<evidence type="ECO:0000313" key="7">
    <source>
        <dbReference type="EMBL" id="MBR7797645.1"/>
    </source>
</evidence>
<evidence type="ECO:0000256" key="4">
    <source>
        <dbReference type="RuleBase" id="RU362068"/>
    </source>
</evidence>
<comment type="similarity">
    <text evidence="1 4">Belongs to the ketopantoate reductase family.</text>
</comment>
<dbReference type="Proteomes" id="UP000675284">
    <property type="component" value="Unassembled WGS sequence"/>
</dbReference>
<evidence type="ECO:0000256" key="1">
    <source>
        <dbReference type="ARBA" id="ARBA00007870"/>
    </source>
</evidence>
<accession>A0A941DVP8</accession>
<dbReference type="GO" id="GO:0008677">
    <property type="term" value="F:2-dehydropantoate 2-reductase activity"/>
    <property type="evidence" value="ECO:0007669"/>
    <property type="project" value="UniProtKB-EC"/>
</dbReference>
<dbReference type="SUPFAM" id="SSF51735">
    <property type="entry name" value="NAD(P)-binding Rossmann-fold domains"/>
    <property type="match status" value="1"/>
</dbReference>
<feature type="domain" description="Ketopantoate reductase C-terminal" evidence="6">
    <location>
        <begin position="180"/>
        <end position="304"/>
    </location>
</feature>
<keyword evidence="4" id="KW-0566">Pantothenate biosynthesis</keyword>
<dbReference type="GO" id="GO:0015940">
    <property type="term" value="P:pantothenate biosynthetic process"/>
    <property type="evidence" value="ECO:0007669"/>
    <property type="project" value="UniProtKB-KW"/>
</dbReference>
<dbReference type="EMBL" id="JAGSOT010000063">
    <property type="protein sequence ID" value="MBR7797645.1"/>
    <property type="molecule type" value="Genomic_DNA"/>
</dbReference>
<gene>
    <name evidence="7" type="ORF">KCX74_16570</name>
</gene>
<dbReference type="NCBIfam" id="TIGR00745">
    <property type="entry name" value="apbA_panE"/>
    <property type="match status" value="1"/>
</dbReference>
<sequence>MKVLIVGSGAMGSLFAGKLKQHGVDITLLNRPNSHIKAIQKTGLQIVEQDGNLATIDLMVKTNAADLNNDYDLILLFVKAFATESVLSNVLPFLSRTTPILTLQNGVGNMEKIQKLSPSRNVVVGGTSTGAGIVKPGVVEQRAWGSTFIGSTVPEKHKQLLEQIASLFSAGGIKTHVSENVQSVIWSKLIVNVAYNGLTAVTRLTNGEAIRTDEGKELVAKLVTEAVQIAERKGILLLYDDPINECIRLGIEEIGKNTSSMLTDVLNKRKTEVEVINGAIVKEGKKHNMATPYNEMILKLVYMIENSYEQRL</sequence>
<dbReference type="PANTHER" id="PTHR21708">
    <property type="entry name" value="PROBABLE 2-DEHYDROPANTOATE 2-REDUCTASE"/>
    <property type="match status" value="1"/>
</dbReference>
<dbReference type="Gene3D" id="3.40.50.720">
    <property type="entry name" value="NAD(P)-binding Rossmann-like Domain"/>
    <property type="match status" value="1"/>
</dbReference>
<organism evidence="7 8">
    <name type="scientific">Virgibacillus salarius</name>
    <dbReference type="NCBI Taxonomy" id="447199"/>
    <lineage>
        <taxon>Bacteria</taxon>
        <taxon>Bacillati</taxon>
        <taxon>Bacillota</taxon>
        <taxon>Bacilli</taxon>
        <taxon>Bacillales</taxon>
        <taxon>Bacillaceae</taxon>
        <taxon>Virgibacillus</taxon>
    </lineage>
</organism>
<protein>
    <recommendedName>
        <fullName evidence="4">2-dehydropantoate 2-reductase</fullName>
        <ecNumber evidence="4">1.1.1.169</ecNumber>
    </recommendedName>
    <alternativeName>
        <fullName evidence="4">Ketopantoate reductase</fullName>
    </alternativeName>
</protein>
<name>A0A941DVP8_9BACI</name>
<comment type="pathway">
    <text evidence="4">Cofactor biosynthesis; (R)-pantothenate biosynthesis; (R)-pantoate from 3-methyl-2-oxobutanoate: step 2/2.</text>
</comment>
<proteinExistence type="inferred from homology"/>
<keyword evidence="8" id="KW-1185">Reference proteome</keyword>
<dbReference type="PANTHER" id="PTHR21708:SF26">
    <property type="entry name" value="2-DEHYDROPANTOATE 2-REDUCTASE"/>
    <property type="match status" value="1"/>
</dbReference>
<dbReference type="Pfam" id="PF02558">
    <property type="entry name" value="ApbA"/>
    <property type="match status" value="1"/>
</dbReference>
<dbReference type="EC" id="1.1.1.169" evidence="4"/>
<dbReference type="FunFam" id="1.10.1040.10:FF:000017">
    <property type="entry name" value="2-dehydropantoate 2-reductase"/>
    <property type="match status" value="1"/>
</dbReference>